<dbReference type="EMBL" id="UOFM01000054">
    <property type="protein sequence ID" value="VAW73179.1"/>
    <property type="molecule type" value="Genomic_DNA"/>
</dbReference>
<dbReference type="PANTHER" id="PTHR12151">
    <property type="entry name" value="ELECTRON TRANSPORT PROTIN SCO1/SENC FAMILY MEMBER"/>
    <property type="match status" value="1"/>
</dbReference>
<comment type="similarity">
    <text evidence="1">Belongs to the SCO1/2 family.</text>
</comment>
<evidence type="ECO:0000256" key="1">
    <source>
        <dbReference type="ARBA" id="ARBA00010996"/>
    </source>
</evidence>
<sequence>MLNSTLNSTVVRRIIPVLAALWLLASCSPPEPPQLTGATLLPQGHTLTPFTLIDDHNKPFTQDSLRGQWSFAFFGYTHCPDVCPTALGALKRVEGLLEADGVTPLPRVLFISVDPSRDTPETLASYVAYFHPAFVGVTGEDKELKGLTQQLGIRYGRSEGGNDKDYLVEHSAAIILFNPEGHYQAVFGMPHDPDKMAADFMAIRHWYEASQ</sequence>
<reference evidence="2" key="1">
    <citation type="submission" date="2018-06" db="EMBL/GenBank/DDBJ databases">
        <authorList>
            <person name="Zhirakovskaya E."/>
        </authorList>
    </citation>
    <scope>NUCLEOTIDE SEQUENCE</scope>
</reference>
<dbReference type="SUPFAM" id="SSF52833">
    <property type="entry name" value="Thioredoxin-like"/>
    <property type="match status" value="1"/>
</dbReference>
<dbReference type="AlphaFoldDB" id="A0A3B0YG96"/>
<dbReference type="InterPro" id="IPR003782">
    <property type="entry name" value="SCO1/SenC"/>
</dbReference>
<dbReference type="InterPro" id="IPR036249">
    <property type="entry name" value="Thioredoxin-like_sf"/>
</dbReference>
<dbReference type="Pfam" id="PF02630">
    <property type="entry name" value="SCO1-SenC"/>
    <property type="match status" value="1"/>
</dbReference>
<evidence type="ECO:0000313" key="2">
    <source>
        <dbReference type="EMBL" id="VAW73179.1"/>
    </source>
</evidence>
<dbReference type="PANTHER" id="PTHR12151:SF25">
    <property type="entry name" value="LINALOOL DEHYDRATASE_ISOMERASE DOMAIN-CONTAINING PROTEIN"/>
    <property type="match status" value="1"/>
</dbReference>
<dbReference type="CDD" id="cd02968">
    <property type="entry name" value="SCO"/>
    <property type="match status" value="1"/>
</dbReference>
<dbReference type="Gene3D" id="3.40.30.10">
    <property type="entry name" value="Glutaredoxin"/>
    <property type="match status" value="1"/>
</dbReference>
<dbReference type="FunFam" id="3.40.30.10:FF:000013">
    <property type="entry name" value="Blast:Protein SCO1 homolog, mitochondrial"/>
    <property type="match status" value="1"/>
</dbReference>
<organism evidence="2">
    <name type="scientific">hydrothermal vent metagenome</name>
    <dbReference type="NCBI Taxonomy" id="652676"/>
    <lineage>
        <taxon>unclassified sequences</taxon>
        <taxon>metagenomes</taxon>
        <taxon>ecological metagenomes</taxon>
    </lineage>
</organism>
<name>A0A3B0YG96_9ZZZZ</name>
<proteinExistence type="inferred from homology"/>
<protein>
    <submittedName>
        <fullName evidence="2">Cytochrome oxidase biogenesis protein Sco1/SenC/PrrC, thiol-disulfide reductase involved in Cu(I) insertion into CoxII Cu(A) center</fullName>
    </submittedName>
</protein>
<gene>
    <name evidence="2" type="ORF">MNBD_GAMMA14-2323</name>
</gene>
<accession>A0A3B0YG96</accession>